<dbReference type="InterPro" id="IPR022036">
    <property type="entry name" value="DUF3605"/>
</dbReference>
<sequence>MFDTEKVKIEQDGPERFASNPSLQQVKSEKRYETRLHRNEFPYYICDGIEHWCLWKLGGVVTEKEVDIAIEELKLRMKKDGNGQLEDVLSWTNPPHLQSVPDIDHAHILCLRTKL</sequence>
<gene>
    <name evidence="2" type="ORF">CTEN210_12605</name>
</gene>
<feature type="compositionally biased region" description="Basic and acidic residues" evidence="1">
    <location>
        <begin position="1"/>
        <end position="15"/>
    </location>
</feature>
<evidence type="ECO:0000313" key="3">
    <source>
        <dbReference type="Proteomes" id="UP001054902"/>
    </source>
</evidence>
<protein>
    <submittedName>
        <fullName evidence="2">Uncharacterized protein</fullName>
    </submittedName>
</protein>
<reference evidence="2 3" key="1">
    <citation type="journal article" date="2021" name="Sci. Rep.">
        <title>The genome of the diatom Chaetoceros tenuissimus carries an ancient integrated fragment of an extant virus.</title>
        <authorList>
            <person name="Hongo Y."/>
            <person name="Kimura K."/>
            <person name="Takaki Y."/>
            <person name="Yoshida Y."/>
            <person name="Baba S."/>
            <person name="Kobayashi G."/>
            <person name="Nagasaki K."/>
            <person name="Hano T."/>
            <person name="Tomaru Y."/>
        </authorList>
    </citation>
    <scope>NUCLEOTIDE SEQUENCE [LARGE SCALE GENOMIC DNA]</scope>
    <source>
        <strain evidence="2 3">NIES-3715</strain>
    </source>
</reference>
<evidence type="ECO:0000313" key="2">
    <source>
        <dbReference type="EMBL" id="GFH56130.1"/>
    </source>
</evidence>
<organism evidence="2 3">
    <name type="scientific">Chaetoceros tenuissimus</name>
    <dbReference type="NCBI Taxonomy" id="426638"/>
    <lineage>
        <taxon>Eukaryota</taxon>
        <taxon>Sar</taxon>
        <taxon>Stramenopiles</taxon>
        <taxon>Ochrophyta</taxon>
        <taxon>Bacillariophyta</taxon>
        <taxon>Coscinodiscophyceae</taxon>
        <taxon>Chaetocerotophycidae</taxon>
        <taxon>Chaetocerotales</taxon>
        <taxon>Chaetocerotaceae</taxon>
        <taxon>Chaetoceros</taxon>
    </lineage>
</organism>
<accession>A0AAD3D3P8</accession>
<dbReference type="PANTHER" id="PTHR35020:SF2">
    <property type="entry name" value="N-ACETYLGLUCOSAMINE-INDUCED PROTEIN 1"/>
    <property type="match status" value="1"/>
</dbReference>
<name>A0AAD3D3P8_9STRA</name>
<feature type="region of interest" description="Disordered" evidence="1">
    <location>
        <begin position="1"/>
        <end position="24"/>
    </location>
</feature>
<comment type="caution">
    <text evidence="2">The sequence shown here is derived from an EMBL/GenBank/DDBJ whole genome shotgun (WGS) entry which is preliminary data.</text>
</comment>
<dbReference type="Proteomes" id="UP001054902">
    <property type="component" value="Unassembled WGS sequence"/>
</dbReference>
<keyword evidence="3" id="KW-1185">Reference proteome</keyword>
<dbReference type="GO" id="GO:0005737">
    <property type="term" value="C:cytoplasm"/>
    <property type="evidence" value="ECO:0007669"/>
    <property type="project" value="TreeGrafter"/>
</dbReference>
<dbReference type="EMBL" id="BLLK01000051">
    <property type="protein sequence ID" value="GFH56130.1"/>
    <property type="molecule type" value="Genomic_DNA"/>
</dbReference>
<evidence type="ECO:0000256" key="1">
    <source>
        <dbReference type="SAM" id="MobiDB-lite"/>
    </source>
</evidence>
<dbReference type="Pfam" id="PF12239">
    <property type="entry name" value="DUF3605"/>
    <property type="match status" value="1"/>
</dbReference>
<dbReference type="PANTHER" id="PTHR35020">
    <property type="entry name" value="N-ACETYLGLUCOSAMINE-INDUCED PROTEIN 1"/>
    <property type="match status" value="1"/>
</dbReference>
<dbReference type="AlphaFoldDB" id="A0AAD3D3P8"/>
<dbReference type="GO" id="GO:0006044">
    <property type="term" value="P:N-acetylglucosamine metabolic process"/>
    <property type="evidence" value="ECO:0007669"/>
    <property type="project" value="TreeGrafter"/>
</dbReference>
<proteinExistence type="predicted"/>